<dbReference type="Gene3D" id="3.30.980.40">
    <property type="match status" value="1"/>
</dbReference>
<dbReference type="GO" id="GO:0003677">
    <property type="term" value="F:DNA binding"/>
    <property type="evidence" value="ECO:0007669"/>
    <property type="project" value="UniProtKB-KW"/>
</dbReference>
<feature type="domain" description="FtsK" evidence="8">
    <location>
        <begin position="392"/>
        <end position="578"/>
    </location>
</feature>
<evidence type="ECO:0000313" key="9">
    <source>
        <dbReference type="EMBL" id="MBB6452147.1"/>
    </source>
</evidence>
<dbReference type="AlphaFoldDB" id="A0A841PT38"/>
<evidence type="ECO:0000256" key="2">
    <source>
        <dbReference type="ARBA" id="ARBA00022741"/>
    </source>
</evidence>
<dbReference type="RefSeq" id="WP_174494309.1">
    <property type="nucleotide sequence ID" value="NZ_CADDWK010000001.1"/>
</dbReference>
<dbReference type="Pfam" id="PF09397">
    <property type="entry name" value="FtsK_gamma"/>
    <property type="match status" value="1"/>
</dbReference>
<feature type="compositionally biased region" description="Basic and acidic residues" evidence="7">
    <location>
        <begin position="75"/>
        <end position="90"/>
    </location>
</feature>
<dbReference type="Pfam" id="PF17854">
    <property type="entry name" value="FtsK_alpha"/>
    <property type="match status" value="1"/>
</dbReference>
<dbReference type="InterPro" id="IPR018541">
    <property type="entry name" value="Ftsk_gamma"/>
</dbReference>
<dbReference type="InterPro" id="IPR036390">
    <property type="entry name" value="WH_DNA-bd_sf"/>
</dbReference>
<evidence type="ECO:0000256" key="7">
    <source>
        <dbReference type="SAM" id="MobiDB-lite"/>
    </source>
</evidence>
<reference evidence="9 10" key="1">
    <citation type="submission" date="2020-08" db="EMBL/GenBank/DDBJ databases">
        <title>Genomic Encyclopedia of Type Strains, Phase IV (KMG-IV): sequencing the most valuable type-strain genomes for metagenomic binning, comparative biology and taxonomic classification.</title>
        <authorList>
            <person name="Goeker M."/>
        </authorList>
    </citation>
    <scope>NUCLEOTIDE SEQUENCE [LARGE SCALE GENOMIC DNA]</scope>
    <source>
        <strain evidence="9 10">DSM 19612</strain>
    </source>
</reference>
<keyword evidence="2 6" id="KW-0547">Nucleotide-binding</keyword>
<accession>A0A841PT38</accession>
<dbReference type="InterPro" id="IPR050206">
    <property type="entry name" value="FtsK/SpoIIIE/SftA"/>
</dbReference>
<evidence type="ECO:0000256" key="6">
    <source>
        <dbReference type="PROSITE-ProRule" id="PRU00289"/>
    </source>
</evidence>
<dbReference type="SMART" id="SM00382">
    <property type="entry name" value="AAA"/>
    <property type="match status" value="1"/>
</dbReference>
<evidence type="ECO:0000256" key="1">
    <source>
        <dbReference type="ARBA" id="ARBA00006474"/>
    </source>
</evidence>
<dbReference type="InterPro" id="IPR002543">
    <property type="entry name" value="FtsK_dom"/>
</dbReference>
<dbReference type="InterPro" id="IPR041027">
    <property type="entry name" value="FtsK_alpha"/>
</dbReference>
<feature type="binding site" evidence="6">
    <location>
        <begin position="409"/>
        <end position="416"/>
    </location>
    <ligand>
        <name>ATP</name>
        <dbReference type="ChEBI" id="CHEBI:30616"/>
    </ligand>
</feature>
<evidence type="ECO:0000256" key="3">
    <source>
        <dbReference type="ARBA" id="ARBA00022829"/>
    </source>
</evidence>
<proteinExistence type="inferred from homology"/>
<sequence>MFNRFRKWIKEMFNEEKNEKTTYVNRASSRLNNGSQHLQTRMSFQYPQQHSTQQPVIAKRQETRVMRNRNQGRKSKVEERESTSSKKEPFRATNVPSPVYGYSTNRSLHNSEISEVPAYIRKKQQPQSDVSFEQSLDDQHLTEIVEIAEKEIHSKIIPFDLQKRKVTDKTREESRKETIPTEDIVDSIIDQPYKEEEEEENSFLLSDDSQNTETFNEEIKNEAVQKRNSKSLSPFNVIMTPRDKKAYHHKSTTGTNNTLPPLHLLDDLPKKETNDEQWLKEQTERLETTLNHFNVRAKVSKTVKGPTVTRFEVQPDIGVKVSKITSLSDDIKMNLAAKDIRMEAPIPGKNAIGIEVPNLSSSMVTMHDILQSSSFKQQPSKLAVGLGLDIEGKAVVTDLKKMPHGLIAGATGSGKSVCINTILVSLLYKASYEDVKFLLIDPKMVELAPYNHIPHLVAPVITDVKAATSALKWAVDEMENRYTTFAEEGVRDIERYNQKAKEKMPYIVIIIDELADLMMASPQDVEDAICRIAQKARACGIHLLLATQRPSVDVITGLIKANVPTRIAFSVSSQVDSRTIIDSNGAEKLLGKGDMLFVENGVGKPKRIQGAFVSDDEIERVTSYVKKLAPPNYLFEQEDLIQSVSLEENEDDLLQEAIEIILGEGKASTSFLQRKFSIGYNRAARLIDRMEEIGLISEQNGSKPRDILLSKEEVKENIDFSV</sequence>
<keyword evidence="3" id="KW-0159">Chromosome partition</keyword>
<comment type="caution">
    <text evidence="9">The sequence shown here is derived from an EMBL/GenBank/DDBJ whole genome shotgun (WGS) entry which is preliminary data.</text>
</comment>
<dbReference type="Gene3D" id="3.40.50.300">
    <property type="entry name" value="P-loop containing nucleotide triphosphate hydrolases"/>
    <property type="match status" value="1"/>
</dbReference>
<dbReference type="GO" id="GO:0005524">
    <property type="term" value="F:ATP binding"/>
    <property type="evidence" value="ECO:0007669"/>
    <property type="project" value="UniProtKB-UniRule"/>
</dbReference>
<dbReference type="SUPFAM" id="SSF46785">
    <property type="entry name" value="Winged helix' DNA-binding domain"/>
    <property type="match status" value="1"/>
</dbReference>
<dbReference type="PROSITE" id="PS50901">
    <property type="entry name" value="FTSK"/>
    <property type="match status" value="1"/>
</dbReference>
<dbReference type="PANTHER" id="PTHR22683">
    <property type="entry name" value="SPORULATION PROTEIN RELATED"/>
    <property type="match status" value="1"/>
</dbReference>
<feature type="compositionally biased region" description="Basic and acidic residues" evidence="7">
    <location>
        <begin position="167"/>
        <end position="179"/>
    </location>
</feature>
<protein>
    <submittedName>
        <fullName evidence="9">S-DNA-T family DNA segregation ATPase FtsK/SpoIIIE</fullName>
    </submittedName>
</protein>
<keyword evidence="10" id="KW-1185">Reference proteome</keyword>
<evidence type="ECO:0000259" key="8">
    <source>
        <dbReference type="PROSITE" id="PS50901"/>
    </source>
</evidence>
<dbReference type="InterPro" id="IPR027417">
    <property type="entry name" value="P-loop_NTPase"/>
</dbReference>
<dbReference type="InterPro" id="IPR036388">
    <property type="entry name" value="WH-like_DNA-bd_sf"/>
</dbReference>
<dbReference type="GO" id="GO:0007059">
    <property type="term" value="P:chromosome segregation"/>
    <property type="evidence" value="ECO:0007669"/>
    <property type="project" value="UniProtKB-KW"/>
</dbReference>
<feature type="region of interest" description="Disordered" evidence="7">
    <location>
        <begin position="167"/>
        <end position="189"/>
    </location>
</feature>
<organism evidence="9 10">
    <name type="scientific">Salirhabdus euzebyi</name>
    <dbReference type="NCBI Taxonomy" id="394506"/>
    <lineage>
        <taxon>Bacteria</taxon>
        <taxon>Bacillati</taxon>
        <taxon>Bacillota</taxon>
        <taxon>Bacilli</taxon>
        <taxon>Bacillales</taxon>
        <taxon>Bacillaceae</taxon>
        <taxon>Salirhabdus</taxon>
    </lineage>
</organism>
<dbReference type="PANTHER" id="PTHR22683:SF42">
    <property type="entry name" value="DNA TRANSLOCASE SFTA"/>
    <property type="match status" value="1"/>
</dbReference>
<dbReference type="SUPFAM" id="SSF52540">
    <property type="entry name" value="P-loop containing nucleoside triphosphate hydrolases"/>
    <property type="match status" value="1"/>
</dbReference>
<keyword evidence="4 6" id="KW-0067">ATP-binding</keyword>
<dbReference type="Gene3D" id="1.10.10.10">
    <property type="entry name" value="Winged helix-like DNA-binding domain superfamily/Winged helix DNA-binding domain"/>
    <property type="match status" value="1"/>
</dbReference>
<evidence type="ECO:0000256" key="4">
    <source>
        <dbReference type="ARBA" id="ARBA00022840"/>
    </source>
</evidence>
<comment type="similarity">
    <text evidence="1">Belongs to the FtsK/SpoIIIE/SftA family.</text>
</comment>
<dbReference type="EMBL" id="JACHGH010000001">
    <property type="protein sequence ID" value="MBB6452147.1"/>
    <property type="molecule type" value="Genomic_DNA"/>
</dbReference>
<dbReference type="SMART" id="SM00843">
    <property type="entry name" value="Ftsk_gamma"/>
    <property type="match status" value="1"/>
</dbReference>
<name>A0A841PT38_9BACI</name>
<keyword evidence="5" id="KW-0238">DNA-binding</keyword>
<gene>
    <name evidence="9" type="ORF">HNQ94_000568</name>
</gene>
<feature type="region of interest" description="Disordered" evidence="7">
    <location>
        <begin position="47"/>
        <end position="106"/>
    </location>
</feature>
<dbReference type="Proteomes" id="UP000581688">
    <property type="component" value="Unassembled WGS sequence"/>
</dbReference>
<evidence type="ECO:0000313" key="10">
    <source>
        <dbReference type="Proteomes" id="UP000581688"/>
    </source>
</evidence>
<dbReference type="InterPro" id="IPR003593">
    <property type="entry name" value="AAA+_ATPase"/>
</dbReference>
<evidence type="ECO:0000256" key="5">
    <source>
        <dbReference type="ARBA" id="ARBA00023125"/>
    </source>
</evidence>
<dbReference type="Pfam" id="PF01580">
    <property type="entry name" value="FtsK_SpoIIIE"/>
    <property type="match status" value="1"/>
</dbReference>